<organism evidence="3 4">
    <name type="scientific">Paraglaciecola arctica BSs20135</name>
    <dbReference type="NCBI Taxonomy" id="493475"/>
    <lineage>
        <taxon>Bacteria</taxon>
        <taxon>Pseudomonadati</taxon>
        <taxon>Pseudomonadota</taxon>
        <taxon>Gammaproteobacteria</taxon>
        <taxon>Alteromonadales</taxon>
        <taxon>Alteromonadaceae</taxon>
        <taxon>Paraglaciecola</taxon>
    </lineage>
</organism>
<gene>
    <name evidence="3" type="ORF">GARC_1704</name>
</gene>
<reference evidence="3 4" key="1">
    <citation type="journal article" date="2017" name="Antonie Van Leeuwenhoek">
        <title>Rhizobium rhizosphaerae sp. nov., a novel species isolated from rice rhizosphere.</title>
        <authorList>
            <person name="Zhao J.J."/>
            <person name="Zhang J."/>
            <person name="Zhang R.J."/>
            <person name="Zhang C.W."/>
            <person name="Yin H.Q."/>
            <person name="Zhang X.X."/>
        </authorList>
    </citation>
    <scope>NUCLEOTIDE SEQUENCE [LARGE SCALE GENOMIC DNA]</scope>
    <source>
        <strain evidence="3 4">BSs20135</strain>
    </source>
</reference>
<dbReference type="STRING" id="493475.GARC_1704"/>
<feature type="compositionally biased region" description="Basic and acidic residues" evidence="2">
    <location>
        <begin position="73"/>
        <end position="91"/>
    </location>
</feature>
<dbReference type="OrthoDB" id="9765625at2"/>
<comment type="caution">
    <text evidence="3">The sequence shown here is derived from an EMBL/GenBank/DDBJ whole genome shotgun (WGS) entry which is preliminary data.</text>
</comment>
<dbReference type="PANTHER" id="PTHR36566:SF1">
    <property type="entry name" value="PYRIDINIUM-3,5-BISTHIOCARBOXYLIC ACID MONONUCLEOTIDE NICKEL INSERTION PROTEIN"/>
    <property type="match status" value="1"/>
</dbReference>
<proteinExistence type="predicted"/>
<dbReference type="Gene3D" id="3.30.70.1380">
    <property type="entry name" value="Transcriptional regulatory protein pf0864 domain like"/>
    <property type="match status" value="1"/>
</dbReference>
<sequence>MDNSHIHLDIVGGIAGDMFISALLDAFEPLQFEVLSNIKQVIPESIGIAVLSNGLNSGISGLNFSLKLNSADCKSEQHKPDDDHRPSDNHGHQHSHGHKHHKHSNETTYKYLCELLRSSSLKAEVTEIALALLTIIGKAEAKIHNKTLDDVHFHELADWDSLMDVVAVAVILNGLSKCTWSCSKLPLGSGLAETQHGLIPVPAPATAEILLGFEFFDDNIKGERITPTGAAILHYLRKTGLMTMLPQGHLVATGYGLGTKVFPGMPNILRALHFSKSIAENSLQDKQPDTVVVIEFDIDDMTGEELALSLDILRAQQGVIDVVVLSVRGKKNRSVECIRVLASCASYQNVIDTCFNQTSTIGLRYRFETRQHLHRDNYQVQGLACKSVTRPNGDVTCKIEHDELSSLETLNQRRRLKYQIEVLSEGSTS</sequence>
<dbReference type="AlphaFoldDB" id="K6Y3Y4"/>
<dbReference type="EMBL" id="BAEO01000021">
    <property type="protein sequence ID" value="GAC18676.1"/>
    <property type="molecule type" value="Genomic_DNA"/>
</dbReference>
<keyword evidence="1" id="KW-0533">Nickel</keyword>
<dbReference type="InterPro" id="IPR002822">
    <property type="entry name" value="Ni_insertion"/>
</dbReference>
<feature type="region of interest" description="Disordered" evidence="2">
    <location>
        <begin position="73"/>
        <end position="103"/>
    </location>
</feature>
<dbReference type="Pfam" id="PF01969">
    <property type="entry name" value="Ni_insertion"/>
    <property type="match status" value="1"/>
</dbReference>
<evidence type="ECO:0000256" key="2">
    <source>
        <dbReference type="SAM" id="MobiDB-lite"/>
    </source>
</evidence>
<dbReference type="RefSeq" id="WP_007618720.1">
    <property type="nucleotide sequence ID" value="NZ_BAEO01000021.1"/>
</dbReference>
<evidence type="ECO:0000313" key="4">
    <source>
        <dbReference type="Proteomes" id="UP000006327"/>
    </source>
</evidence>
<name>K6Y3Y4_9ALTE</name>
<feature type="compositionally biased region" description="Basic residues" evidence="2">
    <location>
        <begin position="92"/>
        <end position="103"/>
    </location>
</feature>
<dbReference type="PANTHER" id="PTHR36566">
    <property type="entry name" value="NICKEL INSERTION PROTEIN-RELATED"/>
    <property type="match status" value="1"/>
</dbReference>
<keyword evidence="4" id="KW-1185">Reference proteome</keyword>
<accession>K6Y3Y4</accession>
<dbReference type="Proteomes" id="UP000006327">
    <property type="component" value="Unassembled WGS sequence"/>
</dbReference>
<protein>
    <submittedName>
        <fullName evidence="3">Uncharacterized protein</fullName>
    </submittedName>
</protein>
<evidence type="ECO:0000256" key="1">
    <source>
        <dbReference type="ARBA" id="ARBA00022596"/>
    </source>
</evidence>
<dbReference type="eggNOG" id="COG1641">
    <property type="taxonomic scope" value="Bacteria"/>
</dbReference>
<evidence type="ECO:0000313" key="3">
    <source>
        <dbReference type="EMBL" id="GAC18676.1"/>
    </source>
</evidence>